<proteinExistence type="predicted"/>
<dbReference type="EMBL" id="MN740581">
    <property type="protein sequence ID" value="QHU34943.1"/>
    <property type="molecule type" value="Genomic_DNA"/>
</dbReference>
<organism evidence="1">
    <name type="scientific">viral metagenome</name>
    <dbReference type="NCBI Taxonomy" id="1070528"/>
    <lineage>
        <taxon>unclassified sequences</taxon>
        <taxon>metagenomes</taxon>
        <taxon>organismal metagenomes</taxon>
    </lineage>
</organism>
<accession>A0A6C0LX65</accession>
<reference evidence="1" key="1">
    <citation type="journal article" date="2020" name="Nature">
        <title>Giant virus diversity and host interactions through global metagenomics.</title>
        <authorList>
            <person name="Schulz F."/>
            <person name="Roux S."/>
            <person name="Paez-Espino D."/>
            <person name="Jungbluth S."/>
            <person name="Walsh D.A."/>
            <person name="Denef V.J."/>
            <person name="McMahon K.D."/>
            <person name="Konstantinidis K.T."/>
            <person name="Eloe-Fadrosh E.A."/>
            <person name="Kyrpides N.C."/>
            <person name="Woyke T."/>
        </authorList>
    </citation>
    <scope>NUCLEOTIDE SEQUENCE</scope>
    <source>
        <strain evidence="1">GVMAG-S-1017244-22</strain>
    </source>
</reference>
<evidence type="ECO:0000313" key="1">
    <source>
        <dbReference type="EMBL" id="QHU34943.1"/>
    </source>
</evidence>
<protein>
    <submittedName>
        <fullName evidence="1">Uncharacterized protein</fullName>
    </submittedName>
</protein>
<dbReference type="AlphaFoldDB" id="A0A6C0LX65"/>
<sequence>MEFSGVFDIGIHPKNRGSYIKYFLFIKFCDLIYIDIKGVGSIILTFEELTKHKYLKMYYDLSLVLLENKHKIIEKKTSNYYYTRDYNKTIYKEDREWFIDSAYFVEDFSTKIKKIETGKYYLFYDINPNDLRSMKVSNAFDVARFHEVLNIRYRYEQGKMFKGLFIDYTNLMIKYNVELIGKEVEKISVSQEDDKNYVNLLELNKKGMNTDIFNILYNIVISEKSKTKLNYNPYV</sequence>
<name>A0A6C0LX65_9ZZZZ</name>